<dbReference type="Proteomes" id="UP000676336">
    <property type="component" value="Unassembled WGS sequence"/>
</dbReference>
<reference evidence="1" key="1">
    <citation type="submission" date="2021-02" db="EMBL/GenBank/DDBJ databases">
        <authorList>
            <person name="Nowell W R."/>
        </authorList>
    </citation>
    <scope>NUCLEOTIDE SEQUENCE</scope>
</reference>
<dbReference type="AlphaFoldDB" id="A0A8S2X812"/>
<dbReference type="EMBL" id="CAJOBI010077154">
    <property type="protein sequence ID" value="CAF4482598.1"/>
    <property type="molecule type" value="Genomic_DNA"/>
</dbReference>
<gene>
    <name evidence="1" type="ORF">SMN809_LOCUS34104</name>
</gene>
<evidence type="ECO:0000313" key="1">
    <source>
        <dbReference type="EMBL" id="CAF4482598.1"/>
    </source>
</evidence>
<name>A0A8S2X812_9BILA</name>
<comment type="caution">
    <text evidence="1">The sequence shown here is derived from an EMBL/GenBank/DDBJ whole genome shotgun (WGS) entry which is preliminary data.</text>
</comment>
<sequence>MIVCSATLHNFDVKKLADAIMHFPTWVDLKGEDAVPETVHHVVCLVDPKKNTLWRALRN</sequence>
<feature type="non-terminal residue" evidence="1">
    <location>
        <position position="59"/>
    </location>
</feature>
<protein>
    <submittedName>
        <fullName evidence="1">Uncharacterized protein</fullName>
    </submittedName>
</protein>
<organism evidence="1 2">
    <name type="scientific">Rotaria magnacalcarata</name>
    <dbReference type="NCBI Taxonomy" id="392030"/>
    <lineage>
        <taxon>Eukaryota</taxon>
        <taxon>Metazoa</taxon>
        <taxon>Spiralia</taxon>
        <taxon>Gnathifera</taxon>
        <taxon>Rotifera</taxon>
        <taxon>Eurotatoria</taxon>
        <taxon>Bdelloidea</taxon>
        <taxon>Philodinida</taxon>
        <taxon>Philodinidae</taxon>
        <taxon>Rotaria</taxon>
    </lineage>
</organism>
<proteinExistence type="predicted"/>
<evidence type="ECO:0000313" key="2">
    <source>
        <dbReference type="Proteomes" id="UP000676336"/>
    </source>
</evidence>
<accession>A0A8S2X812</accession>